<sequence length="90" mass="10719">MIIDFVAMQIEKFQKLAEKIQSEPEYYLDFDSVSDFYKAKWLQDFPQGTTWAVTGLDNGADEFDILIEYRHYFLVIEYCQQLKVYTGIKQ</sequence>
<name>A0A371YSA9_9GAMM</name>
<reference evidence="1" key="1">
    <citation type="journal article" date="2014" name="Int. J. Syst. Evol. Microbiol.">
        <title>Complete genome of a new Firmicutes species belonging to the dominant human colonic microbiota ('Ruminococcus bicirculans') reveals two chromosomes and a selective capacity to utilize plant glucans.</title>
        <authorList>
            <consortium name="NISC Comparative Sequencing Program"/>
            <person name="Wegmann U."/>
            <person name="Louis P."/>
            <person name="Goesmann A."/>
            <person name="Henrissat B."/>
            <person name="Duncan S.H."/>
            <person name="Flint H.J."/>
        </authorList>
    </citation>
    <scope>NUCLEOTIDE SEQUENCE</scope>
    <source>
        <strain evidence="1">KCTC 62575</strain>
    </source>
</reference>
<gene>
    <name evidence="1" type="ORF">ACFODO_05850</name>
    <name evidence="2" type="ORF">C9E89_006575</name>
</gene>
<dbReference type="EMBL" id="PYIX02000007">
    <property type="protein sequence ID" value="RFC84332.1"/>
    <property type="molecule type" value="Genomic_DNA"/>
</dbReference>
<reference evidence="2 3" key="2">
    <citation type="submission" date="2018-08" db="EMBL/GenBank/DDBJ databases">
        <title>The draft genome of Acinetobacter sichuanensis strain WCHAc060041.</title>
        <authorList>
            <person name="Qin J."/>
            <person name="Feng Y."/>
            <person name="Zong Z."/>
        </authorList>
    </citation>
    <scope>NUCLEOTIDE SEQUENCE [LARGE SCALE GENOMIC DNA]</scope>
    <source>
        <strain evidence="2 3">WCHAc060041</strain>
    </source>
</reference>
<accession>A0A371YSA9</accession>
<evidence type="ECO:0000313" key="1">
    <source>
        <dbReference type="EMBL" id="MFC2994806.1"/>
    </source>
</evidence>
<dbReference type="AlphaFoldDB" id="A0A371YSA9"/>
<reference evidence="4" key="3">
    <citation type="journal article" date="2019" name="Int. J. Syst. Evol. Microbiol.">
        <title>The Global Catalogue of Microorganisms (GCM) 10K type strain sequencing project: providing services to taxonomists for standard genome sequencing and annotation.</title>
        <authorList>
            <consortium name="The Broad Institute Genomics Platform"/>
            <consortium name="The Broad Institute Genome Sequencing Center for Infectious Disease"/>
            <person name="Wu L."/>
            <person name="Ma J."/>
        </authorList>
    </citation>
    <scope>NUCLEOTIDE SEQUENCE [LARGE SCALE GENOMIC DNA]</scope>
    <source>
        <strain evidence="4">KCTC 62575</strain>
    </source>
</reference>
<dbReference type="Proteomes" id="UP000240957">
    <property type="component" value="Unassembled WGS sequence"/>
</dbReference>
<dbReference type="RefSeq" id="WP_107007460.1">
    <property type="nucleotide sequence ID" value="NZ_JBHRSF010000008.1"/>
</dbReference>
<evidence type="ECO:0000313" key="4">
    <source>
        <dbReference type="Proteomes" id="UP001595455"/>
    </source>
</evidence>
<evidence type="ECO:0000313" key="2">
    <source>
        <dbReference type="EMBL" id="RFC84332.1"/>
    </source>
</evidence>
<dbReference type="OrthoDB" id="6711123at2"/>
<organism evidence="2 3">
    <name type="scientific">Acinetobacter sichuanensis</name>
    <dbReference type="NCBI Taxonomy" id="2136183"/>
    <lineage>
        <taxon>Bacteria</taxon>
        <taxon>Pseudomonadati</taxon>
        <taxon>Pseudomonadota</taxon>
        <taxon>Gammaproteobacteria</taxon>
        <taxon>Moraxellales</taxon>
        <taxon>Moraxellaceae</taxon>
        <taxon>Acinetobacter</taxon>
    </lineage>
</organism>
<comment type="caution">
    <text evidence="2">The sequence shown here is derived from an EMBL/GenBank/DDBJ whole genome shotgun (WGS) entry which is preliminary data.</text>
</comment>
<reference evidence="1" key="4">
    <citation type="submission" date="2024-09" db="EMBL/GenBank/DDBJ databases">
        <authorList>
            <person name="Sun Q."/>
            <person name="Mori K."/>
        </authorList>
    </citation>
    <scope>NUCLEOTIDE SEQUENCE</scope>
    <source>
        <strain evidence="1">KCTC 62575</strain>
    </source>
</reference>
<keyword evidence="4" id="KW-1185">Reference proteome</keyword>
<evidence type="ECO:0000313" key="3">
    <source>
        <dbReference type="Proteomes" id="UP000240957"/>
    </source>
</evidence>
<dbReference type="Proteomes" id="UP001595455">
    <property type="component" value="Unassembled WGS sequence"/>
</dbReference>
<dbReference type="EMBL" id="JBHRSF010000008">
    <property type="protein sequence ID" value="MFC2994806.1"/>
    <property type="molecule type" value="Genomic_DNA"/>
</dbReference>
<proteinExistence type="predicted"/>
<protein>
    <submittedName>
        <fullName evidence="2">Uncharacterized protein</fullName>
    </submittedName>
</protein>